<keyword evidence="2" id="KW-1185">Reference proteome</keyword>
<evidence type="ECO:0000313" key="2">
    <source>
        <dbReference type="Proteomes" id="UP000239898"/>
    </source>
</evidence>
<dbReference type="RefSeq" id="WP_128418709.1">
    <property type="nucleotide sequence ID" value="NZ_CP049017.1"/>
</dbReference>
<dbReference type="EMBL" id="MIGX01000002">
    <property type="protein sequence ID" value="PPT93238.1"/>
    <property type="molecule type" value="Genomic_DNA"/>
</dbReference>
<accession>A0A2S6ZLV3</accession>
<sequence length="110" mass="12625">MSRPVRSPRTQALVGLHLMGAGLDAIVQRTLLELSLEDAFMQHQRHQPAVTAAQRLARYERACAARPDRQAELRRMIGEGYQAAWRRGRWPRLVTIARDLARIERSRLPC</sequence>
<protein>
    <submittedName>
        <fullName evidence="1">Uncharacterized protein</fullName>
    </submittedName>
</protein>
<dbReference type="AlphaFoldDB" id="A0A2S6ZLV3"/>
<gene>
    <name evidence="1" type="ORF">XthCFBP4691_01095</name>
</gene>
<comment type="caution">
    <text evidence="1">The sequence shown here is derived from an EMBL/GenBank/DDBJ whole genome shotgun (WGS) entry which is preliminary data.</text>
</comment>
<reference evidence="1 2" key="1">
    <citation type="submission" date="2016-08" db="EMBL/GenBank/DDBJ databases">
        <title>Evolution of the type three secretion system and type three effector repertoires in Xanthomonas.</title>
        <authorList>
            <person name="Merda D."/>
            <person name="Briand M."/>
            <person name="Bosis E."/>
            <person name="Rousseau C."/>
            <person name="Portier P."/>
            <person name="Jacques M.-A."/>
            <person name="Fischer-Le Saux M."/>
        </authorList>
    </citation>
    <scope>NUCLEOTIDE SEQUENCE [LARGE SCALE GENOMIC DNA]</scope>
    <source>
        <strain evidence="1 2">CFBP 4691</strain>
    </source>
</reference>
<evidence type="ECO:0000313" key="1">
    <source>
        <dbReference type="EMBL" id="PPT93238.1"/>
    </source>
</evidence>
<dbReference type="Proteomes" id="UP000239898">
    <property type="component" value="Unassembled WGS sequence"/>
</dbReference>
<proteinExistence type="predicted"/>
<name>A0A2S6ZLV3_9XANT</name>
<organism evidence="1 2">
    <name type="scientific">Xanthomonas theicola</name>
    <dbReference type="NCBI Taxonomy" id="56464"/>
    <lineage>
        <taxon>Bacteria</taxon>
        <taxon>Pseudomonadati</taxon>
        <taxon>Pseudomonadota</taxon>
        <taxon>Gammaproteobacteria</taxon>
        <taxon>Lysobacterales</taxon>
        <taxon>Lysobacteraceae</taxon>
        <taxon>Xanthomonas</taxon>
    </lineage>
</organism>